<reference evidence="2" key="2">
    <citation type="submission" date="2020-06" db="EMBL/GenBank/DDBJ databases">
        <title>Whole Genome Sequence of Bradyrhizobium sp. Strain 323S2.</title>
        <authorList>
            <person name="Bromfield E.S.P."/>
        </authorList>
    </citation>
    <scope>NUCLEOTIDE SEQUENCE [LARGE SCALE GENOMIC DNA]</scope>
    <source>
        <strain evidence="2">323S2</strain>
    </source>
</reference>
<evidence type="ECO:0000313" key="3">
    <source>
        <dbReference type="EMBL" id="UGX95783.1"/>
    </source>
</evidence>
<reference evidence="3 4" key="3">
    <citation type="journal article" date="2022" name="Int. J. Syst. Evol. Microbiol.">
        <title>Strains of Bradyrhizobium barranii sp. nov. associated with legumes native to Canada are symbionts of soybeans and belong to different subspecies (subsp. barranii subsp. nov. and subsp. apii subsp. nov.) and symbiovars (sv. glycinearum and sv. septentrionale).</title>
        <authorList>
            <person name="Bromfield E.S.P."/>
            <person name="Cloutier S."/>
            <person name="Wasai-Hara S."/>
            <person name="Minamisawa K."/>
        </authorList>
    </citation>
    <scope>NUCLEOTIDE SEQUENCE [LARGE SCALE GENOMIC DNA]</scope>
    <source>
        <strain evidence="3 4">323S2</strain>
    </source>
</reference>
<sequence length="243" mass="27517">MPSLSQQLPDIEYLLSLENEELASHLLVALRDQRQNNKVILGNYLSSLFNRPGWDYGYADRSREAEVVLAVIEAWNWLEVQGLLVPDGSSEWRLFSRRAETFLAAADVRQFAQSRRIPKDKLHPRIADRVWSAFMRGEFDVAVFQAMKTVEVYVREATGSPADLIGVKLMRKAFADDGALSDPEMESSEREARTHLFAGAIGAFKNSLSHRDVNIDDPDEAYELVMLANHLLRIVDKRAAAKK</sequence>
<organism evidence="2">
    <name type="scientific">Bradyrhizobium barranii subsp. barranii</name>
    <dbReference type="NCBI Taxonomy" id="2823807"/>
    <lineage>
        <taxon>Bacteria</taxon>
        <taxon>Pseudomonadati</taxon>
        <taxon>Pseudomonadota</taxon>
        <taxon>Alphaproteobacteria</taxon>
        <taxon>Hyphomicrobiales</taxon>
        <taxon>Nitrobacteraceae</taxon>
        <taxon>Bradyrhizobium</taxon>
        <taxon>Bradyrhizobium barranii</taxon>
    </lineage>
</organism>
<dbReference type="RefSeq" id="WP_166343891.1">
    <property type="nucleotide sequence ID" value="NZ_CP088280.1"/>
</dbReference>
<reference evidence="3 4" key="1">
    <citation type="journal article" date="2017" name="Syst. Appl. Microbiol.">
        <title>Soybeans inoculated with root zone soils of Canadian native legumes harbour diverse and novel Bradyrhizobium spp. that possess agricultural potential.</title>
        <authorList>
            <person name="Bromfield E.S.P."/>
            <person name="Cloutier S."/>
            <person name="Tambong J.T."/>
            <person name="Tran Thi T.V."/>
        </authorList>
    </citation>
    <scope>NUCLEOTIDE SEQUENCE [LARGE SCALE GENOMIC DNA]</scope>
    <source>
        <strain evidence="3 4">323S2</strain>
    </source>
</reference>
<name>A0A7Z0Q709_9BRAD</name>
<dbReference type="NCBIfam" id="TIGR02391">
    <property type="entry name" value="hypoth_ymh"/>
    <property type="match status" value="1"/>
</dbReference>
<gene>
    <name evidence="3" type="ORF">G6321_00011835</name>
    <name evidence="2" type="ORF">G6321_06410</name>
</gene>
<dbReference type="InterPro" id="IPR012654">
    <property type="entry name" value="CHP02391"/>
</dbReference>
<dbReference type="Pfam" id="PF09509">
    <property type="entry name" value="Hypoth_Ymh"/>
    <property type="match status" value="1"/>
</dbReference>
<evidence type="ECO:0000313" key="4">
    <source>
        <dbReference type="Proteomes" id="UP000564836"/>
    </source>
</evidence>
<feature type="domain" description="Conserved hypothetical protein CHP02391" evidence="1">
    <location>
        <begin position="121"/>
        <end position="234"/>
    </location>
</feature>
<evidence type="ECO:0000259" key="1">
    <source>
        <dbReference type="Pfam" id="PF09509"/>
    </source>
</evidence>
<evidence type="ECO:0000313" key="2">
    <source>
        <dbReference type="EMBL" id="NYY88094.1"/>
    </source>
</evidence>
<proteinExistence type="predicted"/>
<accession>A0A7Z0Q709</accession>
<dbReference type="EMBL" id="JACBFH010000001">
    <property type="protein sequence ID" value="NYY88094.1"/>
    <property type="molecule type" value="Genomic_DNA"/>
</dbReference>
<dbReference type="AlphaFoldDB" id="A0A7Z0Q709"/>
<protein>
    <submittedName>
        <fullName evidence="2">TIGR02391 family protein</fullName>
    </submittedName>
</protein>
<dbReference type="Proteomes" id="UP000564836">
    <property type="component" value="Chromosome"/>
</dbReference>
<dbReference type="EMBL" id="CP088280">
    <property type="protein sequence ID" value="UGX95783.1"/>
    <property type="molecule type" value="Genomic_DNA"/>
</dbReference>